<gene>
    <name evidence="2" type="ORF">R3P38DRAFT_2763190</name>
</gene>
<dbReference type="Proteomes" id="UP001362999">
    <property type="component" value="Unassembled WGS sequence"/>
</dbReference>
<dbReference type="EMBL" id="JAWWNJ010000008">
    <property type="protein sequence ID" value="KAK7050149.1"/>
    <property type="molecule type" value="Genomic_DNA"/>
</dbReference>
<reference evidence="2 3" key="1">
    <citation type="journal article" date="2024" name="J Genomics">
        <title>Draft genome sequencing and assembly of Favolaschia claudopus CIRM-BRFM 2984 isolated from oak limbs.</title>
        <authorList>
            <person name="Navarro D."/>
            <person name="Drula E."/>
            <person name="Chaduli D."/>
            <person name="Cazenave R."/>
            <person name="Ahrendt S."/>
            <person name="Wang J."/>
            <person name="Lipzen A."/>
            <person name="Daum C."/>
            <person name="Barry K."/>
            <person name="Grigoriev I.V."/>
            <person name="Favel A."/>
            <person name="Rosso M.N."/>
            <person name="Martin F."/>
        </authorList>
    </citation>
    <scope>NUCLEOTIDE SEQUENCE [LARGE SCALE GENOMIC DNA]</scope>
    <source>
        <strain evidence="2 3">CIRM-BRFM 2984</strain>
    </source>
</reference>
<proteinExistence type="predicted"/>
<comment type="caution">
    <text evidence="2">The sequence shown here is derived from an EMBL/GenBank/DDBJ whole genome shotgun (WGS) entry which is preliminary data.</text>
</comment>
<sequence>MSMHARYLQAHHSYDAPAPREPSFAGLLKLWGWEKTGIPPEFSVRGKGKSWGEPWGPPWAGPRVDAAMAEQHILEELQDQGLPLPASIEDLYEQSYEEGYYYKYLFRRRYPFLPHSHPDRAAETADFQRARRMLFGSLAASHATFLMRTRQQEGITAAAAARKYAKIGLAEREARRYSSDISRDDFLAAWLGAMTDEVQNWGTAADPRARSPSPDSMDDGGGWGQHHNTWGGGWGQQQNSWNGGGVPVGWGLNNTWGGTWVGGWGHIAMEEDSNECSLPDWP</sequence>
<accession>A0AAW0DBQ8</accession>
<keyword evidence="3" id="KW-1185">Reference proteome</keyword>
<evidence type="ECO:0000313" key="2">
    <source>
        <dbReference type="EMBL" id="KAK7050149.1"/>
    </source>
</evidence>
<evidence type="ECO:0000256" key="1">
    <source>
        <dbReference type="SAM" id="MobiDB-lite"/>
    </source>
</evidence>
<feature type="region of interest" description="Disordered" evidence="1">
    <location>
        <begin position="203"/>
        <end position="248"/>
    </location>
</feature>
<organism evidence="2 3">
    <name type="scientific">Favolaschia claudopus</name>
    <dbReference type="NCBI Taxonomy" id="2862362"/>
    <lineage>
        <taxon>Eukaryota</taxon>
        <taxon>Fungi</taxon>
        <taxon>Dikarya</taxon>
        <taxon>Basidiomycota</taxon>
        <taxon>Agaricomycotina</taxon>
        <taxon>Agaricomycetes</taxon>
        <taxon>Agaricomycetidae</taxon>
        <taxon>Agaricales</taxon>
        <taxon>Marasmiineae</taxon>
        <taxon>Mycenaceae</taxon>
        <taxon>Favolaschia</taxon>
    </lineage>
</organism>
<dbReference type="AlphaFoldDB" id="A0AAW0DBQ8"/>
<feature type="compositionally biased region" description="Gly residues" evidence="1">
    <location>
        <begin position="219"/>
        <end position="235"/>
    </location>
</feature>
<evidence type="ECO:0000313" key="3">
    <source>
        <dbReference type="Proteomes" id="UP001362999"/>
    </source>
</evidence>
<protein>
    <submittedName>
        <fullName evidence="2">Uncharacterized protein</fullName>
    </submittedName>
</protein>
<name>A0AAW0DBQ8_9AGAR</name>